<keyword evidence="3" id="KW-1185">Reference proteome</keyword>
<reference evidence="2 3" key="1">
    <citation type="submission" date="2024-04" db="EMBL/GenBank/DDBJ databases">
        <title>Tritrichomonas musculus Genome.</title>
        <authorList>
            <person name="Alves-Ferreira E."/>
            <person name="Grigg M."/>
            <person name="Lorenzi H."/>
            <person name="Galac M."/>
        </authorList>
    </citation>
    <scope>NUCLEOTIDE SEQUENCE [LARGE SCALE GENOMIC DNA]</scope>
    <source>
        <strain evidence="2 3">EAF2021</strain>
    </source>
</reference>
<comment type="caution">
    <text evidence="2">The sequence shown here is derived from an EMBL/GenBank/DDBJ whole genome shotgun (WGS) entry which is preliminary data.</text>
</comment>
<name>A0ABR2JS39_9EUKA</name>
<organism evidence="2 3">
    <name type="scientific">Tritrichomonas musculus</name>
    <dbReference type="NCBI Taxonomy" id="1915356"/>
    <lineage>
        <taxon>Eukaryota</taxon>
        <taxon>Metamonada</taxon>
        <taxon>Parabasalia</taxon>
        <taxon>Tritrichomonadida</taxon>
        <taxon>Tritrichomonadidae</taxon>
        <taxon>Tritrichomonas</taxon>
    </lineage>
</organism>
<sequence length="253" mass="30174">MRQKFNINSNKKVPCFIKSLRKESWKTKLSCNSFHLHSFASLKENPLSNYFLLRQFNPPTDILFKFVLKGLLNYLGTPEIDELFRNVSHAPCPSCLNHGHNHIQSLKHILNGCVSRYRQYTERHNRLQFIILEYIRILSDVEDIYCDRSIQMDGLPDNLRLLRPDIVVWHNNRNKCTLFEINVPHAYTNWGDDSLKKVCVHKLNKYRELMEFLRSRNIEVQIYPVIVSWCCIQRHYLRPKQSFYSEVKMQNSD</sequence>
<dbReference type="EMBL" id="JAPFFF010000158">
    <property type="protein sequence ID" value="KAK8835388.1"/>
    <property type="molecule type" value="Genomic_DNA"/>
</dbReference>
<protein>
    <submittedName>
        <fullName evidence="2">Uncharacterized protein</fullName>
    </submittedName>
</protein>
<proteinExistence type="predicted"/>
<gene>
    <name evidence="2" type="ORF">M9Y10_003753</name>
    <name evidence="1" type="ORF">M9Y10_011127</name>
</gene>
<dbReference type="EMBL" id="JAPFFF010000010">
    <property type="protein sequence ID" value="KAK8881027.1"/>
    <property type="molecule type" value="Genomic_DNA"/>
</dbReference>
<accession>A0ABR2JS39</accession>
<evidence type="ECO:0000313" key="1">
    <source>
        <dbReference type="EMBL" id="KAK8835388.1"/>
    </source>
</evidence>
<dbReference type="Proteomes" id="UP001470230">
    <property type="component" value="Unassembled WGS sequence"/>
</dbReference>
<evidence type="ECO:0000313" key="3">
    <source>
        <dbReference type="Proteomes" id="UP001470230"/>
    </source>
</evidence>
<evidence type="ECO:0000313" key="2">
    <source>
        <dbReference type="EMBL" id="KAK8881027.1"/>
    </source>
</evidence>